<protein>
    <submittedName>
        <fullName evidence="2">Uncharacterized protein</fullName>
    </submittedName>
</protein>
<feature type="compositionally biased region" description="Basic residues" evidence="1">
    <location>
        <begin position="105"/>
        <end position="116"/>
    </location>
</feature>
<name>A0A1L7WTS6_9HELO</name>
<evidence type="ECO:0000313" key="3">
    <source>
        <dbReference type="Proteomes" id="UP000184330"/>
    </source>
</evidence>
<dbReference type="Proteomes" id="UP000184330">
    <property type="component" value="Unassembled WGS sequence"/>
</dbReference>
<dbReference type="AlphaFoldDB" id="A0A1L7WTS6"/>
<gene>
    <name evidence="2" type="ORF">PAC_06054</name>
</gene>
<dbReference type="OrthoDB" id="5376010at2759"/>
<accession>A0A1L7WTS6</accession>
<sequence>MVSTRIQTGAINTKKYTPLNISLHDLSLSSPTTPTRASYRRKGPGSPTKITKPTSPRRAGRKGSLVRGAAARLTNAELSLLDTSLRHGTGRARKTPPTPTVRRPTAPKRPSRKSKRSSNVASTSQQPPIDMCPGNAIFPSAIFGAKEEVGLSKIGRADKEIKQWEEILVTHQENVPDLVPIVEERLQAAKDRRACIDESLLENLQVGDINPAATAIKKRLETLQWALETSKFEPETENIKVAIAAYHSGTITYTSHYTLIYATHIVDTAPTYLSFTTDRSSCLDRYLSLYGPGWLWFEPPLNIHPDTLPKSHMATAALARSDEWSSMGPYYVNQGFWKRAGFVRRMLQTAVATPSKFETNFIRDPLDPTLIDCQLDGPRLSFRSLLDSGATFPTLHTEDLRDLGIQSDTYGAQSVMTLQTANGLATTRLWELFVCVLDEDGKQLVDPNDAVWPLSHHYLGGLCPVIESVNDMQYDENGLEIANRLSGMVPFLACYIASAPTRNYLFLGEDRNDVLGSHRMPGQKKWAIELPTIKPGLPFDRYGNPKVSFDHRDGMIVDEDSRVLKHVSNITFLRGQINEVTVESNPGARQVDNALRNFGGVPGSFGNLSAAGGGGTGGGSG</sequence>
<dbReference type="STRING" id="576137.A0A1L7WTS6"/>
<feature type="region of interest" description="Disordered" evidence="1">
    <location>
        <begin position="24"/>
        <end position="133"/>
    </location>
</feature>
<dbReference type="EMBL" id="FJOG01000007">
    <property type="protein sequence ID" value="CZR56166.1"/>
    <property type="molecule type" value="Genomic_DNA"/>
</dbReference>
<proteinExistence type="predicted"/>
<evidence type="ECO:0000313" key="2">
    <source>
        <dbReference type="EMBL" id="CZR56166.1"/>
    </source>
</evidence>
<reference evidence="2 3" key="1">
    <citation type="submission" date="2016-03" db="EMBL/GenBank/DDBJ databases">
        <authorList>
            <person name="Ploux O."/>
        </authorList>
    </citation>
    <scope>NUCLEOTIDE SEQUENCE [LARGE SCALE GENOMIC DNA]</scope>
    <source>
        <strain evidence="2 3">UAMH 11012</strain>
    </source>
</reference>
<feature type="compositionally biased region" description="Polar residues" evidence="1">
    <location>
        <begin position="27"/>
        <end position="36"/>
    </location>
</feature>
<keyword evidence="3" id="KW-1185">Reference proteome</keyword>
<organism evidence="2 3">
    <name type="scientific">Phialocephala subalpina</name>
    <dbReference type="NCBI Taxonomy" id="576137"/>
    <lineage>
        <taxon>Eukaryota</taxon>
        <taxon>Fungi</taxon>
        <taxon>Dikarya</taxon>
        <taxon>Ascomycota</taxon>
        <taxon>Pezizomycotina</taxon>
        <taxon>Leotiomycetes</taxon>
        <taxon>Helotiales</taxon>
        <taxon>Mollisiaceae</taxon>
        <taxon>Phialocephala</taxon>
        <taxon>Phialocephala fortinii species complex</taxon>
    </lineage>
</organism>
<evidence type="ECO:0000256" key="1">
    <source>
        <dbReference type="SAM" id="MobiDB-lite"/>
    </source>
</evidence>